<evidence type="ECO:0000256" key="6">
    <source>
        <dbReference type="ARBA" id="ARBA00022741"/>
    </source>
</evidence>
<dbReference type="InterPro" id="IPR036097">
    <property type="entry name" value="HisK_dim/P_sf"/>
</dbReference>
<dbReference type="Pfam" id="PF00672">
    <property type="entry name" value="HAMP"/>
    <property type="match status" value="1"/>
</dbReference>
<dbReference type="InterPro" id="IPR003594">
    <property type="entry name" value="HATPase_dom"/>
</dbReference>
<keyword evidence="10" id="KW-0175">Coiled coil</keyword>
<dbReference type="GO" id="GO:0000155">
    <property type="term" value="F:phosphorelay sensor kinase activity"/>
    <property type="evidence" value="ECO:0007669"/>
    <property type="project" value="InterPro"/>
</dbReference>
<protein>
    <recommendedName>
        <fullName evidence="3">histidine kinase</fullName>
        <ecNumber evidence="3">2.7.13.3</ecNumber>
    </recommendedName>
</protein>
<dbReference type="GO" id="GO:0005524">
    <property type="term" value="F:ATP binding"/>
    <property type="evidence" value="ECO:0007669"/>
    <property type="project" value="UniProtKB-KW"/>
</dbReference>
<keyword evidence="12" id="KW-1133">Transmembrane helix</keyword>
<sequence>MGDASITSRGAPEPVASGEPGGQPSHSSTASRAVRIPHVERVIPWRHRIKTKLLLVTVVICVGGVTIFALAEGRMADQFFETQAAGAALFSNTIERATLRAMLENRRGDVFDTMRDIGRQEGVEGVRLLAKDGRVAYSTVEREVGTILEQRSDACRPCHAAGRPRLHAPLLERTRVFERGGRRVLGLVTPIRNEPRCATAECHVHRADEDVLGLLDVSLSLASSDARIADFRRGSLVLTGVGVLLLCSFFFAFARLHVVRPVQALVEGTRRVAGDQLDTEIRVRSKGELGLLAASFNDMTRSLRRTEGELKDLNLGLERQVEERTADLQKAQNALVHNEKMSSLGQLAASIAHEINNPLAGILTFAKLVIRTLEQGPPDDATRRDLVRNLALVQRETERCSAIVRNLLDFARDRPVALRELQVNAVVEEALQLIAHQLAIQGLTLERDLQPTAAVRADFGQLRQAVVNVALNAVEAMGKRGTLSVRTRAAADGGVEIVLADTGPGITPENLKHVFEPFFTTKEKGTGLGLSVVYGIMQRHQGRVDVQSEPGRGTTFVLALPPLGAGEGQA</sequence>
<dbReference type="InterPro" id="IPR003660">
    <property type="entry name" value="HAMP_dom"/>
</dbReference>
<keyword evidence="6" id="KW-0547">Nucleotide-binding</keyword>
<feature type="region of interest" description="Disordered" evidence="11">
    <location>
        <begin position="1"/>
        <end position="33"/>
    </location>
</feature>
<dbReference type="SMART" id="SM00304">
    <property type="entry name" value="HAMP"/>
    <property type="match status" value="1"/>
</dbReference>
<dbReference type="SMART" id="SM00388">
    <property type="entry name" value="HisKA"/>
    <property type="match status" value="1"/>
</dbReference>
<gene>
    <name evidence="15" type="ORF">AMYX_29700</name>
</gene>
<feature type="coiled-coil region" evidence="10">
    <location>
        <begin position="303"/>
        <end position="334"/>
    </location>
</feature>
<evidence type="ECO:0000256" key="10">
    <source>
        <dbReference type="SAM" id="Coils"/>
    </source>
</evidence>
<evidence type="ECO:0000313" key="15">
    <source>
        <dbReference type="EMBL" id="GEJ58229.1"/>
    </source>
</evidence>
<keyword evidence="12" id="KW-0472">Membrane</keyword>
<keyword evidence="16" id="KW-1185">Reference proteome</keyword>
<dbReference type="Gene3D" id="3.30.450.290">
    <property type="match status" value="1"/>
</dbReference>
<dbReference type="CDD" id="cd00082">
    <property type="entry name" value="HisKA"/>
    <property type="match status" value="1"/>
</dbReference>
<dbReference type="CDD" id="cd06225">
    <property type="entry name" value="HAMP"/>
    <property type="match status" value="1"/>
</dbReference>
<evidence type="ECO:0000256" key="1">
    <source>
        <dbReference type="ARBA" id="ARBA00000085"/>
    </source>
</evidence>
<dbReference type="PRINTS" id="PR00344">
    <property type="entry name" value="BCTRLSENSOR"/>
</dbReference>
<dbReference type="PANTHER" id="PTHR43065:SF10">
    <property type="entry name" value="PEROXIDE STRESS-ACTIVATED HISTIDINE KINASE MAK3"/>
    <property type="match status" value="1"/>
</dbReference>
<evidence type="ECO:0000256" key="8">
    <source>
        <dbReference type="ARBA" id="ARBA00022840"/>
    </source>
</evidence>
<dbReference type="PANTHER" id="PTHR43065">
    <property type="entry name" value="SENSOR HISTIDINE KINASE"/>
    <property type="match status" value="1"/>
</dbReference>
<keyword evidence="12" id="KW-0812">Transmembrane</keyword>
<evidence type="ECO:0000256" key="5">
    <source>
        <dbReference type="ARBA" id="ARBA00022679"/>
    </source>
</evidence>
<dbReference type="Proteomes" id="UP000503640">
    <property type="component" value="Unassembled WGS sequence"/>
</dbReference>
<organism evidence="15 16">
    <name type="scientific">Anaeromyxobacter diazotrophicus</name>
    <dbReference type="NCBI Taxonomy" id="2590199"/>
    <lineage>
        <taxon>Bacteria</taxon>
        <taxon>Pseudomonadati</taxon>
        <taxon>Myxococcota</taxon>
        <taxon>Myxococcia</taxon>
        <taxon>Myxococcales</taxon>
        <taxon>Cystobacterineae</taxon>
        <taxon>Anaeromyxobacteraceae</taxon>
        <taxon>Anaeromyxobacter</taxon>
    </lineage>
</organism>
<keyword evidence="7 15" id="KW-0418">Kinase</keyword>
<dbReference type="SUPFAM" id="SSF55874">
    <property type="entry name" value="ATPase domain of HSP90 chaperone/DNA topoisomerase II/histidine kinase"/>
    <property type="match status" value="1"/>
</dbReference>
<keyword evidence="4" id="KW-0597">Phosphoprotein</keyword>
<dbReference type="InterPro" id="IPR003661">
    <property type="entry name" value="HisK_dim/P_dom"/>
</dbReference>
<name>A0A7I9VQ05_9BACT</name>
<dbReference type="SUPFAM" id="SSF158472">
    <property type="entry name" value="HAMP domain-like"/>
    <property type="match status" value="1"/>
</dbReference>
<evidence type="ECO:0000313" key="16">
    <source>
        <dbReference type="Proteomes" id="UP000503640"/>
    </source>
</evidence>
<dbReference type="Gene3D" id="6.10.340.10">
    <property type="match status" value="1"/>
</dbReference>
<dbReference type="Gene3D" id="1.10.287.130">
    <property type="match status" value="1"/>
</dbReference>
<comment type="catalytic activity">
    <reaction evidence="1">
        <text>ATP + protein L-histidine = ADP + protein N-phospho-L-histidine.</text>
        <dbReference type="EC" id="2.7.13.3"/>
    </reaction>
</comment>
<keyword evidence="9" id="KW-0902">Two-component regulatory system</keyword>
<dbReference type="InterPro" id="IPR004358">
    <property type="entry name" value="Sig_transdc_His_kin-like_C"/>
</dbReference>
<accession>A0A7I9VQ05</accession>
<feature type="domain" description="HAMP" evidence="14">
    <location>
        <begin position="256"/>
        <end position="308"/>
    </location>
</feature>
<evidence type="ECO:0000259" key="14">
    <source>
        <dbReference type="PROSITE" id="PS50885"/>
    </source>
</evidence>
<feature type="domain" description="Histidine kinase" evidence="13">
    <location>
        <begin position="350"/>
        <end position="564"/>
    </location>
</feature>
<dbReference type="SUPFAM" id="SSF47384">
    <property type="entry name" value="Homodimeric domain of signal transducing histidine kinase"/>
    <property type="match status" value="1"/>
</dbReference>
<dbReference type="SMART" id="SM00387">
    <property type="entry name" value="HATPase_c"/>
    <property type="match status" value="1"/>
</dbReference>
<proteinExistence type="predicted"/>
<dbReference type="Pfam" id="PF00512">
    <property type="entry name" value="HisKA"/>
    <property type="match status" value="1"/>
</dbReference>
<evidence type="ECO:0000256" key="11">
    <source>
        <dbReference type="SAM" id="MobiDB-lite"/>
    </source>
</evidence>
<evidence type="ECO:0000256" key="2">
    <source>
        <dbReference type="ARBA" id="ARBA00004370"/>
    </source>
</evidence>
<evidence type="ECO:0000256" key="12">
    <source>
        <dbReference type="SAM" id="Phobius"/>
    </source>
</evidence>
<evidence type="ECO:0000256" key="7">
    <source>
        <dbReference type="ARBA" id="ARBA00022777"/>
    </source>
</evidence>
<evidence type="ECO:0000256" key="4">
    <source>
        <dbReference type="ARBA" id="ARBA00022553"/>
    </source>
</evidence>
<dbReference type="EC" id="2.7.13.3" evidence="3"/>
<comment type="subcellular location">
    <subcellularLocation>
        <location evidence="2">Membrane</location>
    </subcellularLocation>
</comment>
<dbReference type="PROSITE" id="PS50109">
    <property type="entry name" value="HIS_KIN"/>
    <property type="match status" value="1"/>
</dbReference>
<evidence type="ECO:0000256" key="9">
    <source>
        <dbReference type="ARBA" id="ARBA00023012"/>
    </source>
</evidence>
<dbReference type="EMBL" id="BJTG01000007">
    <property type="protein sequence ID" value="GEJ58229.1"/>
    <property type="molecule type" value="Genomic_DNA"/>
</dbReference>
<keyword evidence="5" id="KW-0808">Transferase</keyword>
<evidence type="ECO:0000259" key="13">
    <source>
        <dbReference type="PROSITE" id="PS50109"/>
    </source>
</evidence>
<evidence type="ECO:0000256" key="3">
    <source>
        <dbReference type="ARBA" id="ARBA00012438"/>
    </source>
</evidence>
<dbReference type="GO" id="GO:0016020">
    <property type="term" value="C:membrane"/>
    <property type="evidence" value="ECO:0007669"/>
    <property type="project" value="UniProtKB-SubCell"/>
</dbReference>
<comment type="caution">
    <text evidence="15">The sequence shown here is derived from an EMBL/GenBank/DDBJ whole genome shotgun (WGS) entry which is preliminary data.</text>
</comment>
<dbReference type="InterPro" id="IPR005467">
    <property type="entry name" value="His_kinase_dom"/>
</dbReference>
<feature type="transmembrane region" description="Helical" evidence="12">
    <location>
        <begin position="53"/>
        <end position="71"/>
    </location>
</feature>
<dbReference type="InterPro" id="IPR036890">
    <property type="entry name" value="HATPase_C_sf"/>
</dbReference>
<reference evidence="16" key="1">
    <citation type="journal article" date="2020" name="Appl. Environ. Microbiol.">
        <title>Diazotrophic Anaeromyxobacter Isolates from Soils.</title>
        <authorList>
            <person name="Masuda Y."/>
            <person name="Yamanaka H."/>
            <person name="Xu Z.X."/>
            <person name="Shiratori Y."/>
            <person name="Aono T."/>
            <person name="Amachi S."/>
            <person name="Senoo K."/>
            <person name="Itoh H."/>
        </authorList>
    </citation>
    <scope>NUCLEOTIDE SEQUENCE [LARGE SCALE GENOMIC DNA]</scope>
    <source>
        <strain evidence="16">R267</strain>
    </source>
</reference>
<keyword evidence="8" id="KW-0067">ATP-binding</keyword>
<dbReference type="Pfam" id="PF02518">
    <property type="entry name" value="HATPase_c"/>
    <property type="match status" value="1"/>
</dbReference>
<dbReference type="AlphaFoldDB" id="A0A7I9VQ05"/>
<dbReference type="Gene3D" id="3.30.565.10">
    <property type="entry name" value="Histidine kinase-like ATPase, C-terminal domain"/>
    <property type="match status" value="1"/>
</dbReference>
<dbReference type="PROSITE" id="PS50885">
    <property type="entry name" value="HAMP"/>
    <property type="match status" value="1"/>
</dbReference>